<evidence type="ECO:0000313" key="11">
    <source>
        <dbReference type="EMBL" id="GGG58546.1"/>
    </source>
</evidence>
<dbReference type="SMART" id="SM00072">
    <property type="entry name" value="GuKc"/>
    <property type="match status" value="1"/>
</dbReference>
<dbReference type="Proteomes" id="UP000627715">
    <property type="component" value="Unassembled WGS sequence"/>
</dbReference>
<keyword evidence="7 9" id="KW-0067">ATP-binding</keyword>
<dbReference type="CDD" id="cd00071">
    <property type="entry name" value="GMPK"/>
    <property type="match status" value="1"/>
</dbReference>
<dbReference type="InterPro" id="IPR027417">
    <property type="entry name" value="P-loop_NTPase"/>
</dbReference>
<comment type="similarity">
    <text evidence="1 9">Belongs to the guanylate kinase family.</text>
</comment>
<keyword evidence="4 9" id="KW-0808">Transferase</keyword>
<reference evidence="11" key="1">
    <citation type="journal article" date="2014" name="Int. J. Syst. Evol. Microbiol.">
        <title>Complete genome sequence of Corynebacterium casei LMG S-19264T (=DSM 44701T), isolated from a smear-ripened cheese.</title>
        <authorList>
            <consortium name="US DOE Joint Genome Institute (JGI-PGF)"/>
            <person name="Walter F."/>
            <person name="Albersmeier A."/>
            <person name="Kalinowski J."/>
            <person name="Ruckert C."/>
        </authorList>
    </citation>
    <scope>NUCLEOTIDE SEQUENCE</scope>
    <source>
        <strain evidence="11">CGMCC 1.15425</strain>
    </source>
</reference>
<protein>
    <recommendedName>
        <fullName evidence="3 9">Guanylate kinase</fullName>
        <ecNumber evidence="2 9">2.7.4.8</ecNumber>
    </recommendedName>
    <alternativeName>
        <fullName evidence="8 9">GMP kinase</fullName>
    </alternativeName>
</protein>
<evidence type="ECO:0000256" key="4">
    <source>
        <dbReference type="ARBA" id="ARBA00022679"/>
    </source>
</evidence>
<dbReference type="PANTHER" id="PTHR23117:SF13">
    <property type="entry name" value="GUANYLATE KINASE"/>
    <property type="match status" value="1"/>
</dbReference>
<dbReference type="GO" id="GO:0004385">
    <property type="term" value="F:GMP kinase activity"/>
    <property type="evidence" value="ECO:0007669"/>
    <property type="project" value="UniProtKB-UniRule"/>
</dbReference>
<dbReference type="InterPro" id="IPR008144">
    <property type="entry name" value="Guanylate_kin-like_dom"/>
</dbReference>
<keyword evidence="6 9" id="KW-0418">Kinase</keyword>
<dbReference type="Gene3D" id="3.40.50.300">
    <property type="entry name" value="P-loop containing nucleotide triphosphate hydrolases"/>
    <property type="match status" value="1"/>
</dbReference>
<organism evidence="11 12">
    <name type="scientific">Pseudohongiella nitratireducens</name>
    <dbReference type="NCBI Taxonomy" id="1768907"/>
    <lineage>
        <taxon>Bacteria</taxon>
        <taxon>Pseudomonadati</taxon>
        <taxon>Pseudomonadota</taxon>
        <taxon>Gammaproteobacteria</taxon>
        <taxon>Pseudomonadales</taxon>
        <taxon>Pseudohongiellaceae</taxon>
        <taxon>Pseudohongiella</taxon>
    </lineage>
</organism>
<evidence type="ECO:0000313" key="12">
    <source>
        <dbReference type="Proteomes" id="UP000627715"/>
    </source>
</evidence>
<name>A0A917GVY0_9GAMM</name>
<dbReference type="OrthoDB" id="9808150at2"/>
<evidence type="ECO:0000256" key="5">
    <source>
        <dbReference type="ARBA" id="ARBA00022741"/>
    </source>
</evidence>
<dbReference type="PANTHER" id="PTHR23117">
    <property type="entry name" value="GUANYLATE KINASE-RELATED"/>
    <property type="match status" value="1"/>
</dbReference>
<comment type="caution">
    <text evidence="11">The sequence shown here is derived from an EMBL/GenBank/DDBJ whole genome shotgun (WGS) entry which is preliminary data.</text>
</comment>
<keyword evidence="12" id="KW-1185">Reference proteome</keyword>
<evidence type="ECO:0000256" key="7">
    <source>
        <dbReference type="ARBA" id="ARBA00022840"/>
    </source>
</evidence>
<evidence type="ECO:0000256" key="2">
    <source>
        <dbReference type="ARBA" id="ARBA00012961"/>
    </source>
</evidence>
<evidence type="ECO:0000256" key="8">
    <source>
        <dbReference type="ARBA" id="ARBA00030128"/>
    </source>
</evidence>
<evidence type="ECO:0000256" key="3">
    <source>
        <dbReference type="ARBA" id="ARBA00016296"/>
    </source>
</evidence>
<dbReference type="PROSITE" id="PS00856">
    <property type="entry name" value="GUANYLATE_KINASE_1"/>
    <property type="match status" value="1"/>
</dbReference>
<dbReference type="SUPFAM" id="SSF52540">
    <property type="entry name" value="P-loop containing nucleoside triphosphate hydrolases"/>
    <property type="match status" value="1"/>
</dbReference>
<feature type="domain" description="Guanylate kinase-like" evidence="10">
    <location>
        <begin position="4"/>
        <end position="183"/>
    </location>
</feature>
<dbReference type="InterPro" id="IPR017665">
    <property type="entry name" value="Guanylate_kinase"/>
</dbReference>
<dbReference type="Gene3D" id="3.30.63.10">
    <property type="entry name" value="Guanylate Kinase phosphate binding domain"/>
    <property type="match status" value="1"/>
</dbReference>
<dbReference type="GO" id="GO:0005829">
    <property type="term" value="C:cytosol"/>
    <property type="evidence" value="ECO:0007669"/>
    <property type="project" value="TreeGrafter"/>
</dbReference>
<dbReference type="InterPro" id="IPR008145">
    <property type="entry name" value="GK/Ca_channel_bsu"/>
</dbReference>
<comment type="catalytic activity">
    <reaction evidence="9">
        <text>GMP + ATP = GDP + ADP</text>
        <dbReference type="Rhea" id="RHEA:20780"/>
        <dbReference type="ChEBI" id="CHEBI:30616"/>
        <dbReference type="ChEBI" id="CHEBI:58115"/>
        <dbReference type="ChEBI" id="CHEBI:58189"/>
        <dbReference type="ChEBI" id="CHEBI:456216"/>
        <dbReference type="EC" id="2.7.4.8"/>
    </reaction>
</comment>
<dbReference type="FunFam" id="3.30.63.10:FF:000002">
    <property type="entry name" value="Guanylate kinase 1"/>
    <property type="match status" value="1"/>
</dbReference>
<dbReference type="Pfam" id="PF00625">
    <property type="entry name" value="Guanylate_kin"/>
    <property type="match status" value="1"/>
</dbReference>
<accession>A0A917GVY0</accession>
<dbReference type="RefSeq" id="WP_068811937.1">
    <property type="nucleotide sequence ID" value="NZ_BMIY01000006.1"/>
</dbReference>
<gene>
    <name evidence="9 11" type="primary">gmk</name>
    <name evidence="11" type="ORF">GCM10011403_14800</name>
</gene>
<dbReference type="AlphaFoldDB" id="A0A917GVY0"/>
<comment type="function">
    <text evidence="9">Essential for recycling GMP and indirectly, cGMP.</text>
</comment>
<dbReference type="InterPro" id="IPR020590">
    <property type="entry name" value="Guanylate_kinase_CS"/>
</dbReference>
<dbReference type="GO" id="GO:0005524">
    <property type="term" value="F:ATP binding"/>
    <property type="evidence" value="ECO:0007669"/>
    <property type="project" value="UniProtKB-UniRule"/>
</dbReference>
<dbReference type="HAMAP" id="MF_00328">
    <property type="entry name" value="Guanylate_kinase"/>
    <property type="match status" value="1"/>
</dbReference>
<evidence type="ECO:0000259" key="10">
    <source>
        <dbReference type="PROSITE" id="PS50052"/>
    </source>
</evidence>
<proteinExistence type="inferred from homology"/>
<sequence length="208" mass="23662">MAQGTLYTISAPSGAGKTSLVAALLENSGQQICVSISHTTRKQRPGEQNGVNYHFVSRDEFIALRSDDRFLEWAEVFGNFYGTSRDWVTEQLEQGLDVILEIDWQGAEQVRAKMPDVRSIFILPPDLDALRERLQNRGQDDQETIDQRMQLAHDEISHYGAADYLVINDDFDTALIDLQAIFRCVRLEKDLQLKNHPRLLAQLLETTV</sequence>
<comment type="subcellular location">
    <subcellularLocation>
        <location evidence="9">Cytoplasm</location>
    </subcellularLocation>
</comment>
<evidence type="ECO:0000256" key="9">
    <source>
        <dbReference type="HAMAP-Rule" id="MF_00328"/>
    </source>
</evidence>
<keyword evidence="9" id="KW-0963">Cytoplasm</keyword>
<keyword evidence="5 9" id="KW-0547">Nucleotide-binding</keyword>
<dbReference type="EC" id="2.7.4.8" evidence="2 9"/>
<dbReference type="NCBIfam" id="TIGR03263">
    <property type="entry name" value="guanyl_kin"/>
    <property type="match status" value="1"/>
</dbReference>
<dbReference type="PROSITE" id="PS50052">
    <property type="entry name" value="GUANYLATE_KINASE_2"/>
    <property type="match status" value="1"/>
</dbReference>
<dbReference type="EMBL" id="BMIY01000006">
    <property type="protein sequence ID" value="GGG58546.1"/>
    <property type="molecule type" value="Genomic_DNA"/>
</dbReference>
<evidence type="ECO:0000256" key="6">
    <source>
        <dbReference type="ARBA" id="ARBA00022777"/>
    </source>
</evidence>
<feature type="binding site" evidence="9">
    <location>
        <begin position="11"/>
        <end position="18"/>
    </location>
    <ligand>
        <name>ATP</name>
        <dbReference type="ChEBI" id="CHEBI:30616"/>
    </ligand>
</feature>
<reference evidence="11" key="2">
    <citation type="submission" date="2020-09" db="EMBL/GenBank/DDBJ databases">
        <authorList>
            <person name="Sun Q."/>
            <person name="Zhou Y."/>
        </authorList>
    </citation>
    <scope>NUCLEOTIDE SEQUENCE</scope>
    <source>
        <strain evidence="11">CGMCC 1.15425</strain>
    </source>
</reference>
<evidence type="ECO:0000256" key="1">
    <source>
        <dbReference type="ARBA" id="ARBA00005790"/>
    </source>
</evidence>